<keyword evidence="3" id="KW-0238">DNA-binding</keyword>
<dbReference type="Pfam" id="PF01420">
    <property type="entry name" value="Methylase_S"/>
    <property type="match status" value="1"/>
</dbReference>
<dbReference type="AlphaFoldDB" id="A0A6M2BNG7"/>
<dbReference type="InterPro" id="IPR051212">
    <property type="entry name" value="Type-I_RE_S_subunit"/>
</dbReference>
<name>A0A6M2BNG7_9GAMM</name>
<sequence length="423" mass="45760">MKRLRFAAQINPTKSEIAHEPRDAEVSFLPMEAVGDDGSLNLERTRPIGEVETGYTYFREGDVTVAKITPCFENGKGAVMRGLVGGFGFGTTELTVARPRVGLTSSEYLHWLFSSSPFRSLGEASMYGAGGQKRVPEDFFRDFAIGLPALAEQTAIAAFLDRETAKIDALVAEQEKLIALLKEKRQAVISHAVTKGLNPDAPMKPSGIEWLGAVPAHWAIMRLKRDLAFITSGSRGWAEYYADDGELFIRIGNLTRETLELDRSDIQRVSAPAGAEGERTVVAPGDLLFSITAYLGSVAVAPEGMEKAYVSQHVALARLTGAKLLPRWVGYIVLSAVGKTYLDEQAYGGTKIQLGLDDVANMTCIVPPLEEQKQIATALDKLTSEVDSLLAEAECAITLLKERRAALISAAVTGQIDVRGIAT</sequence>
<dbReference type="InterPro" id="IPR044946">
    <property type="entry name" value="Restrct_endonuc_typeI_TRD_sf"/>
</dbReference>
<dbReference type="RefSeq" id="WP_166252035.1">
    <property type="nucleotide sequence ID" value="NZ_JAAMOW010000002.1"/>
</dbReference>
<keyword evidence="6" id="KW-1185">Reference proteome</keyword>
<dbReference type="CDD" id="cd17260">
    <property type="entry name" value="RMtype1_S_EcoEI-TRD1-CR1_like"/>
    <property type="match status" value="1"/>
</dbReference>
<evidence type="ECO:0000313" key="6">
    <source>
        <dbReference type="Proteomes" id="UP000472676"/>
    </source>
</evidence>
<dbReference type="Gene3D" id="1.10.287.1120">
    <property type="entry name" value="Bipartite methylase S protein"/>
    <property type="match status" value="1"/>
</dbReference>
<proteinExistence type="inferred from homology"/>
<protein>
    <submittedName>
        <fullName evidence="5">Restriction endonuclease subunit S</fullName>
    </submittedName>
</protein>
<feature type="domain" description="Type I restriction modification DNA specificity" evidence="4">
    <location>
        <begin position="283"/>
        <end position="384"/>
    </location>
</feature>
<comment type="caution">
    <text evidence="5">The sequence shown here is derived from an EMBL/GenBank/DDBJ whole genome shotgun (WGS) entry which is preliminary data.</text>
</comment>
<evidence type="ECO:0000256" key="3">
    <source>
        <dbReference type="ARBA" id="ARBA00023125"/>
    </source>
</evidence>
<keyword evidence="5" id="KW-0255">Endonuclease</keyword>
<keyword evidence="5" id="KW-0378">Hydrolase</keyword>
<accession>A0A6M2BNG7</accession>
<dbReference type="PANTHER" id="PTHR43140">
    <property type="entry name" value="TYPE-1 RESTRICTION ENZYME ECOKI SPECIFICITY PROTEIN"/>
    <property type="match status" value="1"/>
</dbReference>
<evidence type="ECO:0000256" key="2">
    <source>
        <dbReference type="ARBA" id="ARBA00022747"/>
    </source>
</evidence>
<dbReference type="SUPFAM" id="SSF116734">
    <property type="entry name" value="DNA methylase specificity domain"/>
    <property type="match status" value="2"/>
</dbReference>
<evidence type="ECO:0000256" key="1">
    <source>
        <dbReference type="ARBA" id="ARBA00010923"/>
    </source>
</evidence>
<keyword evidence="5" id="KW-0540">Nuclease</keyword>
<dbReference type="InterPro" id="IPR000055">
    <property type="entry name" value="Restrct_endonuc_typeI_TRD"/>
</dbReference>
<reference evidence="5 6" key="1">
    <citation type="journal article" date="2014" name="Int. J. Syst. Evol. Microbiol.">
        <title>Solimonas terrae sp. nov., isolated from soil.</title>
        <authorList>
            <person name="Kim S.J."/>
            <person name="Moon J.Y."/>
            <person name="Weon H.Y."/>
            <person name="Ahn J.H."/>
            <person name="Chen W.M."/>
            <person name="Kwon S.W."/>
        </authorList>
    </citation>
    <scope>NUCLEOTIDE SEQUENCE [LARGE SCALE GENOMIC DNA]</scope>
    <source>
        <strain evidence="5 6">KIS83-12</strain>
    </source>
</reference>
<organism evidence="5 6">
    <name type="scientific">Solimonas terrae</name>
    <dbReference type="NCBI Taxonomy" id="1396819"/>
    <lineage>
        <taxon>Bacteria</taxon>
        <taxon>Pseudomonadati</taxon>
        <taxon>Pseudomonadota</taxon>
        <taxon>Gammaproteobacteria</taxon>
        <taxon>Nevskiales</taxon>
        <taxon>Nevskiaceae</taxon>
        <taxon>Solimonas</taxon>
    </lineage>
</organism>
<evidence type="ECO:0000259" key="4">
    <source>
        <dbReference type="Pfam" id="PF01420"/>
    </source>
</evidence>
<dbReference type="Gene3D" id="3.90.220.20">
    <property type="entry name" value="DNA methylase specificity domains"/>
    <property type="match status" value="2"/>
</dbReference>
<dbReference type="GO" id="GO:0004519">
    <property type="term" value="F:endonuclease activity"/>
    <property type="evidence" value="ECO:0007669"/>
    <property type="project" value="UniProtKB-KW"/>
</dbReference>
<dbReference type="GO" id="GO:0003677">
    <property type="term" value="F:DNA binding"/>
    <property type="evidence" value="ECO:0007669"/>
    <property type="project" value="UniProtKB-KW"/>
</dbReference>
<dbReference type="EMBL" id="JAAMOW010000002">
    <property type="protein sequence ID" value="NGY03870.1"/>
    <property type="molecule type" value="Genomic_DNA"/>
</dbReference>
<dbReference type="PANTHER" id="PTHR43140:SF1">
    <property type="entry name" value="TYPE I RESTRICTION ENZYME ECOKI SPECIFICITY SUBUNIT"/>
    <property type="match status" value="1"/>
</dbReference>
<dbReference type="Proteomes" id="UP000472676">
    <property type="component" value="Unassembled WGS sequence"/>
</dbReference>
<evidence type="ECO:0000313" key="5">
    <source>
        <dbReference type="EMBL" id="NGY03870.1"/>
    </source>
</evidence>
<keyword evidence="2" id="KW-0680">Restriction system</keyword>
<gene>
    <name evidence="5" type="ORF">G7Y85_03770</name>
</gene>
<dbReference type="GO" id="GO:0009307">
    <property type="term" value="P:DNA restriction-modification system"/>
    <property type="evidence" value="ECO:0007669"/>
    <property type="project" value="UniProtKB-KW"/>
</dbReference>
<comment type="similarity">
    <text evidence="1">Belongs to the type-I restriction system S methylase family.</text>
</comment>